<reference evidence="1" key="1">
    <citation type="journal article" date="2014" name="Front. Microbiol.">
        <title>High frequency of phylogenetically diverse reductive dehalogenase-homologous genes in deep subseafloor sedimentary metagenomes.</title>
        <authorList>
            <person name="Kawai M."/>
            <person name="Futagami T."/>
            <person name="Toyoda A."/>
            <person name="Takaki Y."/>
            <person name="Nishi S."/>
            <person name="Hori S."/>
            <person name="Arai W."/>
            <person name="Tsubouchi T."/>
            <person name="Morono Y."/>
            <person name="Uchiyama I."/>
            <person name="Ito T."/>
            <person name="Fujiyama A."/>
            <person name="Inagaki F."/>
            <person name="Takami H."/>
        </authorList>
    </citation>
    <scope>NUCLEOTIDE SEQUENCE</scope>
    <source>
        <strain evidence="1">Expedition CK06-06</strain>
    </source>
</reference>
<accession>X0YWI4</accession>
<dbReference type="EMBL" id="BARS01050975">
    <property type="protein sequence ID" value="GAG52668.1"/>
    <property type="molecule type" value="Genomic_DNA"/>
</dbReference>
<feature type="non-terminal residue" evidence="1">
    <location>
        <position position="1"/>
    </location>
</feature>
<gene>
    <name evidence="1" type="ORF">S01H1_76003</name>
</gene>
<proteinExistence type="predicted"/>
<comment type="caution">
    <text evidence="1">The sequence shown here is derived from an EMBL/GenBank/DDBJ whole genome shotgun (WGS) entry which is preliminary data.</text>
</comment>
<name>X0YWI4_9ZZZZ</name>
<sequence>HERCGRTNLDTITAEYARRIDHGAIEGRRDVAFESTLSEIKRMHTGDLIAHAHTASAEDAVLMIPDENRVVVLE</sequence>
<dbReference type="AlphaFoldDB" id="X0YWI4"/>
<evidence type="ECO:0000313" key="1">
    <source>
        <dbReference type="EMBL" id="GAG52668.1"/>
    </source>
</evidence>
<protein>
    <submittedName>
        <fullName evidence="1">Uncharacterized protein</fullName>
    </submittedName>
</protein>
<organism evidence="1">
    <name type="scientific">marine sediment metagenome</name>
    <dbReference type="NCBI Taxonomy" id="412755"/>
    <lineage>
        <taxon>unclassified sequences</taxon>
        <taxon>metagenomes</taxon>
        <taxon>ecological metagenomes</taxon>
    </lineage>
</organism>